<keyword evidence="1" id="KW-0732">Signal</keyword>
<dbReference type="STRING" id="51240.A0A2I4ELT6"/>
<dbReference type="RefSeq" id="XP_018820358.1">
    <property type="nucleotide sequence ID" value="XM_018964813.2"/>
</dbReference>
<protein>
    <submittedName>
        <fullName evidence="4">Protein TAPETUM DETERMINANT 1-like isoform X1</fullName>
    </submittedName>
</protein>
<keyword evidence="3" id="KW-1185">Reference proteome</keyword>
<sequence length="190" mass="20983">MRDSSFSSSFSKLQILTVLALAATTLSLFFHVVVLMSPLLLSGVRRSSFILFDNENSTTLITALHRKLLLHHDGERPAGMKETNRMWGERCSKEDIEVSQGPTAPLPSGIPTYTVEIMNVCFTGCDISGIHLSCGWFSSAHLINPNIFKRLGYDDCLVNDGKPLLYGSILSFQYANTYPYPLSVSTVVCV</sequence>
<dbReference type="InterPro" id="IPR040361">
    <property type="entry name" value="TPD1"/>
</dbReference>
<keyword evidence="2" id="KW-1133">Transmembrane helix</keyword>
<dbReference type="AlphaFoldDB" id="A0A2I4ELT6"/>
<dbReference type="InParanoid" id="A0A2I4ELT6"/>
<dbReference type="PANTHER" id="PTHR33184">
    <property type="entry name" value="PROTEIN TAPETUM DETERMINANT 1-LIKE-RELATED"/>
    <property type="match status" value="1"/>
</dbReference>
<dbReference type="GeneID" id="108990748"/>
<organism evidence="3 4">
    <name type="scientific">Juglans regia</name>
    <name type="common">English walnut</name>
    <dbReference type="NCBI Taxonomy" id="51240"/>
    <lineage>
        <taxon>Eukaryota</taxon>
        <taxon>Viridiplantae</taxon>
        <taxon>Streptophyta</taxon>
        <taxon>Embryophyta</taxon>
        <taxon>Tracheophyta</taxon>
        <taxon>Spermatophyta</taxon>
        <taxon>Magnoliopsida</taxon>
        <taxon>eudicotyledons</taxon>
        <taxon>Gunneridae</taxon>
        <taxon>Pentapetalae</taxon>
        <taxon>rosids</taxon>
        <taxon>fabids</taxon>
        <taxon>Fagales</taxon>
        <taxon>Juglandaceae</taxon>
        <taxon>Juglans</taxon>
    </lineage>
</organism>
<evidence type="ECO:0000256" key="1">
    <source>
        <dbReference type="ARBA" id="ARBA00022729"/>
    </source>
</evidence>
<proteinExistence type="predicted"/>
<reference evidence="4" key="1">
    <citation type="submission" date="2025-08" db="UniProtKB">
        <authorList>
            <consortium name="RefSeq"/>
        </authorList>
    </citation>
    <scope>IDENTIFICATION</scope>
    <source>
        <tissue evidence="4">Leaves</tissue>
    </source>
</reference>
<name>A0A2I4ELT6_JUGRE</name>
<dbReference type="Pfam" id="PF24068">
    <property type="entry name" value="TPD1_C"/>
    <property type="match status" value="1"/>
</dbReference>
<keyword evidence="2" id="KW-0812">Transmembrane</keyword>
<dbReference type="Proteomes" id="UP000235220">
    <property type="component" value="Chromosome 9"/>
</dbReference>
<dbReference type="GO" id="GO:0001709">
    <property type="term" value="P:cell fate determination"/>
    <property type="evidence" value="ECO:0000318"/>
    <property type="project" value="GO_Central"/>
</dbReference>
<evidence type="ECO:0000313" key="3">
    <source>
        <dbReference type="Proteomes" id="UP000235220"/>
    </source>
</evidence>
<evidence type="ECO:0000313" key="4">
    <source>
        <dbReference type="RefSeq" id="XP_018820358.1"/>
    </source>
</evidence>
<gene>
    <name evidence="4" type="primary">LOC108990748</name>
</gene>
<evidence type="ECO:0000256" key="2">
    <source>
        <dbReference type="SAM" id="Phobius"/>
    </source>
</evidence>
<keyword evidence="2" id="KW-0472">Membrane</keyword>
<dbReference type="OrthoDB" id="1572689at2759"/>
<accession>A0A2I4ELT6</accession>
<feature type="transmembrane region" description="Helical" evidence="2">
    <location>
        <begin position="15"/>
        <end position="41"/>
    </location>
</feature>
<dbReference type="KEGG" id="jre:108990748"/>
<dbReference type="PANTHER" id="PTHR33184:SF67">
    <property type="entry name" value="PROTEIN TAPETUM DETERMINANT 1"/>
    <property type="match status" value="1"/>
</dbReference>